<protein>
    <recommendedName>
        <fullName evidence="4">MFS transporter permease</fullName>
    </recommendedName>
</protein>
<dbReference type="Pfam" id="PF19540">
    <property type="entry name" value="DUF6064"/>
    <property type="match status" value="1"/>
</dbReference>
<keyword evidence="1" id="KW-0812">Transmembrane</keyword>
<feature type="transmembrane region" description="Helical" evidence="1">
    <location>
        <begin position="119"/>
        <end position="138"/>
    </location>
</feature>
<sequence length="226" mass="24625">MPEWWTYSLEDFLLFSPRVYWRMFELQNAALWPLQALTVGLGFAAIALAVRQPYASGRFVALVLAILWAFVGWSFLWNRYTTINWAAAYVAPVFAVEAVLLLAVGTLLNGLVFDRRGPAGGMGYVLLAFALAGQPLLAPLQGRVWASSEIFGIAPDPTAIGTLGFLLLARGKTLSLLLPIPLLWCFLSGITLWSMGAPEAWAAFAAVMLALAACIGMIIAQHVRPR</sequence>
<accession>A0A2N0D7D6</accession>
<dbReference type="STRING" id="1041146.GCA_000427985_01436"/>
<keyword evidence="1" id="KW-0472">Membrane</keyword>
<evidence type="ECO:0000313" key="3">
    <source>
        <dbReference type="Proteomes" id="UP000232164"/>
    </source>
</evidence>
<name>A0A2N0D7D6_RHISU</name>
<evidence type="ECO:0000256" key="1">
    <source>
        <dbReference type="SAM" id="Phobius"/>
    </source>
</evidence>
<reference evidence="2 3" key="2">
    <citation type="submission" date="2017-12" db="EMBL/GenBank/DDBJ databases">
        <title>Genome sequence of Rhizobium sullae HCNT1 isolated from Sulla coronaria nodules and featuring peculiar denitrification phenotypes.</title>
        <authorList>
            <person name="De Diego-Diaz B."/>
            <person name="Treu L."/>
            <person name="Campanaro S."/>
            <person name="Da Silva Duarte V."/>
            <person name="Basaglia M."/>
            <person name="Favaro L."/>
            <person name="Casella S."/>
            <person name="Squartini A."/>
        </authorList>
    </citation>
    <scope>NUCLEOTIDE SEQUENCE [LARGE SCALE GENOMIC DNA]</scope>
    <source>
        <strain evidence="2 3">HCNT1</strain>
    </source>
</reference>
<gene>
    <name evidence="2" type="ORF">CWR43_17900</name>
</gene>
<reference evidence="2 3" key="1">
    <citation type="submission" date="2017-11" db="EMBL/GenBank/DDBJ databases">
        <authorList>
            <person name="Han C.G."/>
        </authorList>
    </citation>
    <scope>NUCLEOTIDE SEQUENCE [LARGE SCALE GENOMIC DNA]</scope>
    <source>
        <strain evidence="2 3">HCNT1</strain>
    </source>
</reference>
<feature type="transmembrane region" description="Helical" evidence="1">
    <location>
        <begin position="59"/>
        <end position="77"/>
    </location>
</feature>
<evidence type="ECO:0000313" key="2">
    <source>
        <dbReference type="EMBL" id="PKA42008.1"/>
    </source>
</evidence>
<comment type="caution">
    <text evidence="2">The sequence shown here is derived from an EMBL/GenBank/DDBJ whole genome shotgun (WGS) entry which is preliminary data.</text>
</comment>
<dbReference type="EMBL" id="PIQN01000014">
    <property type="protein sequence ID" value="PKA42008.1"/>
    <property type="molecule type" value="Genomic_DNA"/>
</dbReference>
<dbReference type="RefSeq" id="WP_100771974.1">
    <property type="nucleotide sequence ID" value="NZ_PIQN01000014.1"/>
</dbReference>
<proteinExistence type="predicted"/>
<keyword evidence="1" id="KW-1133">Transmembrane helix</keyword>
<dbReference type="Proteomes" id="UP000232164">
    <property type="component" value="Unassembled WGS sequence"/>
</dbReference>
<dbReference type="AlphaFoldDB" id="A0A2N0D7D6"/>
<feature type="transmembrane region" description="Helical" evidence="1">
    <location>
        <begin position="30"/>
        <end position="50"/>
    </location>
</feature>
<feature type="transmembrane region" description="Helical" evidence="1">
    <location>
        <begin position="201"/>
        <end position="220"/>
    </location>
</feature>
<feature type="transmembrane region" description="Helical" evidence="1">
    <location>
        <begin position="176"/>
        <end position="195"/>
    </location>
</feature>
<feature type="transmembrane region" description="Helical" evidence="1">
    <location>
        <begin position="150"/>
        <end position="169"/>
    </location>
</feature>
<evidence type="ECO:0008006" key="4">
    <source>
        <dbReference type="Google" id="ProtNLM"/>
    </source>
</evidence>
<feature type="transmembrane region" description="Helical" evidence="1">
    <location>
        <begin position="89"/>
        <end position="112"/>
    </location>
</feature>
<dbReference type="InterPro" id="IPR045708">
    <property type="entry name" value="DUF6064"/>
</dbReference>
<organism evidence="2 3">
    <name type="scientific">Rhizobium sullae</name>
    <name type="common">Rhizobium hedysari</name>
    <dbReference type="NCBI Taxonomy" id="50338"/>
    <lineage>
        <taxon>Bacteria</taxon>
        <taxon>Pseudomonadati</taxon>
        <taxon>Pseudomonadota</taxon>
        <taxon>Alphaproteobacteria</taxon>
        <taxon>Hyphomicrobiales</taxon>
        <taxon>Rhizobiaceae</taxon>
        <taxon>Rhizobium/Agrobacterium group</taxon>
        <taxon>Rhizobium</taxon>
    </lineage>
</organism>